<evidence type="ECO:0000256" key="1">
    <source>
        <dbReference type="SAM" id="MobiDB-lite"/>
    </source>
</evidence>
<reference evidence="2" key="1">
    <citation type="journal article" date="2018" name="Data Brief">
        <title>Genome sequence data from 17 accessions of Ensete ventricosum, a staple food crop for millions in Ethiopia.</title>
        <authorList>
            <person name="Yemataw Z."/>
            <person name="Muzemil S."/>
            <person name="Ambachew D."/>
            <person name="Tripathi L."/>
            <person name="Tesfaye K."/>
            <person name="Chala A."/>
            <person name="Farbos A."/>
            <person name="O'Neill P."/>
            <person name="Moore K."/>
            <person name="Grant M."/>
            <person name="Studholme D.J."/>
        </authorList>
    </citation>
    <scope>NUCLEOTIDE SEQUENCE [LARGE SCALE GENOMIC DNA]</scope>
    <source>
        <tissue evidence="2">Leaf</tissue>
    </source>
</reference>
<sequence length="169" mass="18379">MACCAVEKRANPIGCSALKLICDASKPGNHLSRFWSSLSFTSPGRPVMKTVRIFEMGGGTINMPAIPTGSKGRRTRATGEEGVPRQWAGGWGYRRGWEAQRLERVEAPTVGGRGACRRQPLLGCGKTLTLDLLGFKPVERGEEASRGKVEGGRTPREKQRWRPPKSSGS</sequence>
<name>A0A444ENM8_ENSVE</name>
<protein>
    <submittedName>
        <fullName evidence="2">Uncharacterized protein</fullName>
    </submittedName>
</protein>
<organism evidence="2">
    <name type="scientific">Ensete ventricosum</name>
    <name type="common">Abyssinian banana</name>
    <name type="synonym">Musa ensete</name>
    <dbReference type="NCBI Taxonomy" id="4639"/>
    <lineage>
        <taxon>Eukaryota</taxon>
        <taxon>Viridiplantae</taxon>
        <taxon>Streptophyta</taxon>
        <taxon>Embryophyta</taxon>
        <taxon>Tracheophyta</taxon>
        <taxon>Spermatophyta</taxon>
        <taxon>Magnoliopsida</taxon>
        <taxon>Liliopsida</taxon>
        <taxon>Zingiberales</taxon>
        <taxon>Musaceae</taxon>
        <taxon>Ensete</taxon>
    </lineage>
</organism>
<proteinExistence type="predicted"/>
<evidence type="ECO:0000313" key="2">
    <source>
        <dbReference type="EMBL" id="RZR70676.1"/>
    </source>
</evidence>
<gene>
    <name evidence="2" type="ORF">BHM03_00001058</name>
</gene>
<feature type="compositionally biased region" description="Basic and acidic residues" evidence="1">
    <location>
        <begin position="137"/>
        <end position="160"/>
    </location>
</feature>
<feature type="region of interest" description="Disordered" evidence="1">
    <location>
        <begin position="62"/>
        <end position="83"/>
    </location>
</feature>
<feature type="region of interest" description="Disordered" evidence="1">
    <location>
        <begin position="136"/>
        <end position="169"/>
    </location>
</feature>
<accession>A0A444ENM8</accession>
<dbReference type="AlphaFoldDB" id="A0A444ENM8"/>
<dbReference type="EMBL" id="KV875453">
    <property type="protein sequence ID" value="RZR70676.1"/>
    <property type="molecule type" value="Genomic_DNA"/>
</dbReference>
<dbReference type="Proteomes" id="UP000290560">
    <property type="component" value="Unassembled WGS sequence"/>
</dbReference>